<comment type="caution">
    <text evidence="1">The sequence shown here is derived from an EMBL/GenBank/DDBJ whole genome shotgun (WGS) entry which is preliminary data.</text>
</comment>
<protein>
    <submittedName>
        <fullName evidence="1">Uncharacterized protein</fullName>
    </submittedName>
</protein>
<reference evidence="1" key="1">
    <citation type="submission" date="2021-08" db="EMBL/GenBank/DDBJ databases">
        <title>The first chromosome-level gecko genome reveals the dynamic sex chromosomes of Neotropical dwarf geckos (Sphaerodactylidae: Sphaerodactylus).</title>
        <authorList>
            <person name="Pinto B.J."/>
            <person name="Keating S.E."/>
            <person name="Gamble T."/>
        </authorList>
    </citation>
    <scope>NUCLEOTIDE SEQUENCE</scope>
    <source>
        <strain evidence="1">TG3544</strain>
    </source>
</reference>
<organism evidence="1 2">
    <name type="scientific">Sphaerodactylus townsendi</name>
    <dbReference type="NCBI Taxonomy" id="933632"/>
    <lineage>
        <taxon>Eukaryota</taxon>
        <taxon>Metazoa</taxon>
        <taxon>Chordata</taxon>
        <taxon>Craniata</taxon>
        <taxon>Vertebrata</taxon>
        <taxon>Euteleostomi</taxon>
        <taxon>Lepidosauria</taxon>
        <taxon>Squamata</taxon>
        <taxon>Bifurcata</taxon>
        <taxon>Gekkota</taxon>
        <taxon>Sphaerodactylidae</taxon>
        <taxon>Sphaerodactylus</taxon>
    </lineage>
</organism>
<gene>
    <name evidence="1" type="ORF">K3G42_018366</name>
</gene>
<keyword evidence="2" id="KW-1185">Reference proteome</keyword>
<proteinExistence type="predicted"/>
<evidence type="ECO:0000313" key="1">
    <source>
        <dbReference type="EMBL" id="KAH7999761.1"/>
    </source>
</evidence>
<accession>A0ACB8F3S4</accession>
<dbReference type="Proteomes" id="UP000827872">
    <property type="component" value="Linkage Group LG05"/>
</dbReference>
<evidence type="ECO:0000313" key="2">
    <source>
        <dbReference type="Proteomes" id="UP000827872"/>
    </source>
</evidence>
<sequence>MGSRASGTSVGKMVATRRAARRSEPAPSTAGSNGSPMCPSMEGTASVRATRSRRKVNSQPDVISESHFEKMKDPKAKLDVEEQLEVADSVAELQADGYISEAESNCSSVTGLQTPSFIRVTRRRQIVVPCQLESPAKNRPNRRTLPNEDSKFQDDDISESESCCSTVSGMQTSSAPRMTRSRQAKANIAPVYESQAEVVSDAESWCSGVSVEPSAQFKRMTRSMRLRLQAETISQGERKSEIVVGDEKSQTIIISDTEPTRSDFDKQLSSCVSTTQSNEQPGPHSESIIGGDLKQRFSSNSKTTTTKSTKTTPKKEMRKDRDCEIVDCPEEEVEKGKNIRESSRKEMPNDVYEILESSEEMCEQASEKPSKGTEKSSPVKYTPTVSRQTAPNKDKHSMETRKLSQNCFHQPEETIDVDKLHETGNLQNDIIASQIIESSDEDCRMSVVSIGSDESQEDPVAESSLCTAKQIGDEGCSTMSLLISDESGESDSSDLEETSEMNMTANCTNRCEQTALDTSHSEVLFAIDKTPGLHTSKTYYLEDKDPEIDGECRKSNKSSELEEDEEEFIDDDEDSLNVTNKVLSLSSSIDPGLDIKDLGGLYINFDAGKQKPGSHGIVPLKEKKKDELLQRSTVTPDFEKRECVPPLRESVHQLKKQRRAEREKTTGDGWFGMKAPEMTDKLKNDLQALKMRAAIDPKRFYKKNDREGLPKYFQVGTIVDSPVDFYHARIPKKERKKTIVEELLADAEFRRYNKRKYKDIIAEKAALAAGKKNKIKKKYHK</sequence>
<name>A0ACB8F3S4_9SAUR</name>
<dbReference type="EMBL" id="CM037618">
    <property type="protein sequence ID" value="KAH7999761.1"/>
    <property type="molecule type" value="Genomic_DNA"/>
</dbReference>